<dbReference type="EMBL" id="CP060096">
    <property type="protein sequence ID" value="QSZ27279.1"/>
    <property type="molecule type" value="Genomic_DNA"/>
</dbReference>
<comment type="similarity">
    <text evidence="1">Belongs to the HypD family.</text>
</comment>
<dbReference type="GO" id="GO:0051539">
    <property type="term" value="F:4 iron, 4 sulfur cluster binding"/>
    <property type="evidence" value="ECO:0007669"/>
    <property type="project" value="TreeGrafter"/>
</dbReference>
<keyword evidence="3" id="KW-0408">Iron</keyword>
<dbReference type="PIRSF" id="PIRSF005622">
    <property type="entry name" value="Hydrgn_mat_hypD"/>
    <property type="match status" value="1"/>
</dbReference>
<keyword evidence="5" id="KW-1185">Reference proteome</keyword>
<name>A0A975GAA5_9THEO</name>
<dbReference type="InterPro" id="IPR042244">
    <property type="entry name" value="HypD_2_sf"/>
</dbReference>
<protein>
    <submittedName>
        <fullName evidence="4">Hydrogenase formation protein HypD</fullName>
    </submittedName>
</protein>
<evidence type="ECO:0000256" key="3">
    <source>
        <dbReference type="ARBA" id="ARBA00023004"/>
    </source>
</evidence>
<dbReference type="InterPro" id="IPR042243">
    <property type="entry name" value="HypD_1"/>
</dbReference>
<dbReference type="AlphaFoldDB" id="A0A975GAA5"/>
<evidence type="ECO:0000256" key="1">
    <source>
        <dbReference type="ARBA" id="ARBA00007888"/>
    </source>
</evidence>
<dbReference type="Gene3D" id="6.10.20.100">
    <property type="match status" value="1"/>
</dbReference>
<organism evidence="4 5">
    <name type="scientific">Aceticella autotrophica</name>
    <dbReference type="NCBI Taxonomy" id="2755338"/>
    <lineage>
        <taxon>Bacteria</taxon>
        <taxon>Bacillati</taxon>
        <taxon>Bacillota</taxon>
        <taxon>Clostridia</taxon>
        <taxon>Thermoanaerobacterales</taxon>
        <taxon>Thermoanaerobacteraceae</taxon>
        <taxon>Aceticella</taxon>
    </lineage>
</organism>
<reference evidence="4" key="1">
    <citation type="submission" date="2020-08" db="EMBL/GenBank/DDBJ databases">
        <title>Genomic insights into the carbon and energy metabolism of the first obligate autotrophic acetogenic bacterium Aceticella autotrophica gen. nov., sp. nov.</title>
        <authorList>
            <person name="Toshchakov S.V."/>
            <person name="Elcheninov A.G."/>
            <person name="Kublanov I.V."/>
            <person name="Frolov E.N."/>
            <person name="Lebedinsky A.V."/>
        </authorList>
    </citation>
    <scope>NUCLEOTIDE SEQUENCE</scope>
    <source>
        <strain evidence="4">3443-3Ac</strain>
    </source>
</reference>
<dbReference type="PANTHER" id="PTHR30149:SF0">
    <property type="entry name" value="HYDROGENASE MATURATION FACTOR HYPD"/>
    <property type="match status" value="1"/>
</dbReference>
<evidence type="ECO:0000313" key="5">
    <source>
        <dbReference type="Proteomes" id="UP000671913"/>
    </source>
</evidence>
<dbReference type="KEGG" id="aaut:ACETAC_10670"/>
<keyword evidence="2" id="KW-0479">Metal-binding</keyword>
<evidence type="ECO:0000313" key="4">
    <source>
        <dbReference type="EMBL" id="QSZ27279.1"/>
    </source>
</evidence>
<dbReference type="InterPro" id="IPR002780">
    <property type="entry name" value="Hyd_form_HypD"/>
</dbReference>
<dbReference type="GO" id="GO:0070025">
    <property type="term" value="F:carbon monoxide binding"/>
    <property type="evidence" value="ECO:0007669"/>
    <property type="project" value="TreeGrafter"/>
</dbReference>
<proteinExistence type="inferred from homology"/>
<dbReference type="Pfam" id="PF01924">
    <property type="entry name" value="HypD"/>
    <property type="match status" value="1"/>
</dbReference>
<dbReference type="GO" id="GO:0051604">
    <property type="term" value="P:protein maturation"/>
    <property type="evidence" value="ECO:0007669"/>
    <property type="project" value="TreeGrafter"/>
</dbReference>
<evidence type="ECO:0000256" key="2">
    <source>
        <dbReference type="ARBA" id="ARBA00022723"/>
    </source>
</evidence>
<dbReference type="Gene3D" id="3.40.50.11750">
    <property type="entry name" value="HypD, alpha/beta domain 1"/>
    <property type="match status" value="2"/>
</dbReference>
<gene>
    <name evidence="4" type="primary">hypD</name>
    <name evidence="4" type="ORF">ACETAC_10670</name>
</gene>
<dbReference type="PANTHER" id="PTHR30149">
    <property type="entry name" value="HYDROGENASE PROTEIN ASSEMBLY PROTEIN HYPD"/>
    <property type="match status" value="1"/>
</dbReference>
<dbReference type="GO" id="GO:0005506">
    <property type="term" value="F:iron ion binding"/>
    <property type="evidence" value="ECO:0007669"/>
    <property type="project" value="TreeGrafter"/>
</dbReference>
<dbReference type="Proteomes" id="UP000671913">
    <property type="component" value="Chromosome"/>
</dbReference>
<dbReference type="NCBIfam" id="TIGR00075">
    <property type="entry name" value="hypD"/>
    <property type="match status" value="1"/>
</dbReference>
<accession>A0A975GAA5</accession>
<dbReference type="RefSeq" id="WP_284679967.1">
    <property type="nucleotide sequence ID" value="NZ_CP060096.1"/>
</dbReference>
<sequence length="359" mass="39793">MNNALDNQELSERLIKNIKNMKFDRKINIMEVCGSHTMAIAKYGLKGILPEEVKLLSGPGCPVCVTASSRIDAIYRLAMRKKVVIATYGDMIRVPGSSPDISLRNAKSFGARIKIVYSAEDALDYAKKYPDEEVVFIGIGFETTSPTAALIIKDAKRENIKNISILSLHKVVEPVMRFLLEQPDIKLDGFLCPGHVATIIGAKGFDFISRDYGKVGIITGFEPLDIIEALYMILTKLKKGESSIENQYARCVNYLGNKAAVNVIKEVFEPCDDVWRGIGNITNSGLKIREEYRNWDAAAKFDLTYEEEKSTACKCGEVLKGKISPYQCPLFKKICNPDNPVGPCMVSSEGSCAAAYKYK</sequence>